<evidence type="ECO:0000313" key="3">
    <source>
        <dbReference type="Proteomes" id="UP000017081"/>
    </source>
</evidence>
<dbReference type="AlphaFoldDB" id="U7V9T1"/>
<dbReference type="RefSeq" id="WP_023051420.1">
    <property type="nucleotide sequence ID" value="NZ_CP173065.2"/>
</dbReference>
<dbReference type="HOGENOM" id="CLU_137868_0_0_0"/>
<sequence>MFFYDDFIKKIEKTKVQYKPLKKYTLEGKKMIVWLGTGVPLILIGALQGYIGYTKNYSIPYIGIAALLLFLGFKHLKNLFKYKIILDCENKRILGQGLNLSFDEIDTCTMKEGVVGKGNRLQVIIRIVTIDKREIIIPLIMGNKIDFICTLKDELKGKFSIIKG</sequence>
<evidence type="ECO:0008006" key="4">
    <source>
        <dbReference type="Google" id="ProtNLM"/>
    </source>
</evidence>
<keyword evidence="1" id="KW-0472">Membrane</keyword>
<keyword evidence="1" id="KW-1133">Transmembrane helix</keyword>
<keyword evidence="3" id="KW-1185">Reference proteome</keyword>
<proteinExistence type="predicted"/>
<evidence type="ECO:0000313" key="2">
    <source>
        <dbReference type="EMBL" id="ERT68241.1"/>
    </source>
</evidence>
<comment type="caution">
    <text evidence="2">The sequence shown here is derived from an EMBL/GenBank/DDBJ whole genome shotgun (WGS) entry which is preliminary data.</text>
</comment>
<accession>U7V9T1</accession>
<reference evidence="2 3" key="1">
    <citation type="submission" date="2013-08" db="EMBL/GenBank/DDBJ databases">
        <authorList>
            <person name="Weinstock G."/>
            <person name="Sodergren E."/>
            <person name="Wylie T."/>
            <person name="Fulton L."/>
            <person name="Fulton R."/>
            <person name="Fronick C."/>
            <person name="O'Laughlin M."/>
            <person name="Godfrey J."/>
            <person name="Miner T."/>
            <person name="Herter B."/>
            <person name="Appelbaum E."/>
            <person name="Cordes M."/>
            <person name="Lek S."/>
            <person name="Wollam A."/>
            <person name="Pepin K.H."/>
            <person name="Palsikar V.B."/>
            <person name="Mitreva M."/>
            <person name="Wilson R.K."/>
        </authorList>
    </citation>
    <scope>NUCLEOTIDE SEQUENCE [LARGE SCALE GENOMIC DNA]</scope>
    <source>
        <strain evidence="2 3">ATCC BAA-474</strain>
    </source>
</reference>
<protein>
    <recommendedName>
        <fullName evidence="4">DUF304 domain-containing protein</fullName>
    </recommendedName>
</protein>
<dbReference type="Proteomes" id="UP000017081">
    <property type="component" value="Unassembled WGS sequence"/>
</dbReference>
<feature type="transmembrane region" description="Helical" evidence="1">
    <location>
        <begin position="31"/>
        <end position="51"/>
    </location>
</feature>
<name>U7V9T1_9FUSO</name>
<feature type="transmembrane region" description="Helical" evidence="1">
    <location>
        <begin position="57"/>
        <end position="73"/>
    </location>
</feature>
<dbReference type="eggNOG" id="ENOG502ZCGH">
    <property type="taxonomic scope" value="Bacteria"/>
</dbReference>
<organism evidence="2 3">
    <name type="scientific">Cetobacterium somerae ATCC BAA-474</name>
    <dbReference type="NCBI Taxonomy" id="1319815"/>
    <lineage>
        <taxon>Bacteria</taxon>
        <taxon>Fusobacteriati</taxon>
        <taxon>Fusobacteriota</taxon>
        <taxon>Fusobacteriia</taxon>
        <taxon>Fusobacteriales</taxon>
        <taxon>Fusobacteriaceae</taxon>
        <taxon>Cetobacterium</taxon>
    </lineage>
</organism>
<keyword evidence="1" id="KW-0812">Transmembrane</keyword>
<gene>
    <name evidence="2" type="ORF">HMPREF0202_01886</name>
</gene>
<evidence type="ECO:0000256" key="1">
    <source>
        <dbReference type="SAM" id="Phobius"/>
    </source>
</evidence>
<dbReference type="STRING" id="1319815.HMPREF0202_01886"/>
<dbReference type="EMBL" id="AXZF01000074">
    <property type="protein sequence ID" value="ERT68241.1"/>
    <property type="molecule type" value="Genomic_DNA"/>
</dbReference>